<dbReference type="GO" id="GO:0008374">
    <property type="term" value="F:O-acyltransferase activity"/>
    <property type="evidence" value="ECO:0007669"/>
    <property type="project" value="TreeGrafter"/>
</dbReference>
<dbReference type="CDD" id="cd04647">
    <property type="entry name" value="LbH_MAT_like"/>
    <property type="match status" value="1"/>
</dbReference>
<reference evidence="3 4" key="1">
    <citation type="submission" date="2018-08" db="EMBL/GenBank/DDBJ databases">
        <title>A genome reference for cultivated species of the human gut microbiota.</title>
        <authorList>
            <person name="Zou Y."/>
            <person name="Xue W."/>
            <person name="Luo G."/>
        </authorList>
    </citation>
    <scope>NUCLEOTIDE SEQUENCE [LARGE SCALE GENOMIC DNA]</scope>
    <source>
        <strain evidence="3 4">AM18-2AC</strain>
    </source>
</reference>
<dbReference type="InterPro" id="IPR011004">
    <property type="entry name" value="Trimer_LpxA-like_sf"/>
</dbReference>
<dbReference type="InterPro" id="IPR051159">
    <property type="entry name" value="Hexapeptide_acetyltransf"/>
</dbReference>
<evidence type="ECO:0000313" key="3">
    <source>
        <dbReference type="EMBL" id="RHH17421.1"/>
    </source>
</evidence>
<keyword evidence="3" id="KW-0012">Acyltransferase</keyword>
<dbReference type="PANTHER" id="PTHR23416">
    <property type="entry name" value="SIALIC ACID SYNTHASE-RELATED"/>
    <property type="match status" value="1"/>
</dbReference>
<evidence type="ECO:0000313" key="4">
    <source>
        <dbReference type="Proteomes" id="UP000284024"/>
    </source>
</evidence>
<dbReference type="PANTHER" id="PTHR23416:SF23">
    <property type="entry name" value="ACETYLTRANSFERASE C18B11.09C-RELATED"/>
    <property type="match status" value="1"/>
</dbReference>
<gene>
    <name evidence="3" type="ORF">DW222_12175</name>
</gene>
<keyword evidence="2 3" id="KW-0808">Transferase</keyword>
<evidence type="ECO:0000256" key="2">
    <source>
        <dbReference type="ARBA" id="ARBA00022679"/>
    </source>
</evidence>
<dbReference type="Pfam" id="PF00132">
    <property type="entry name" value="Hexapep"/>
    <property type="match status" value="1"/>
</dbReference>
<organism evidence="3 4">
    <name type="scientific">Blautia obeum</name>
    <dbReference type="NCBI Taxonomy" id="40520"/>
    <lineage>
        <taxon>Bacteria</taxon>
        <taxon>Bacillati</taxon>
        <taxon>Bacillota</taxon>
        <taxon>Clostridia</taxon>
        <taxon>Lachnospirales</taxon>
        <taxon>Lachnospiraceae</taxon>
        <taxon>Blautia</taxon>
    </lineage>
</organism>
<dbReference type="InterPro" id="IPR001451">
    <property type="entry name" value="Hexapep"/>
</dbReference>
<dbReference type="Gene3D" id="2.160.10.10">
    <property type="entry name" value="Hexapeptide repeat proteins"/>
    <property type="match status" value="1"/>
</dbReference>
<name>A0A414W053_9FIRM</name>
<proteinExistence type="inferred from homology"/>
<evidence type="ECO:0000256" key="1">
    <source>
        <dbReference type="ARBA" id="ARBA00007274"/>
    </source>
</evidence>
<comment type="similarity">
    <text evidence="1">Belongs to the transferase hexapeptide repeat family.</text>
</comment>
<dbReference type="SUPFAM" id="SSF51161">
    <property type="entry name" value="Trimeric LpxA-like enzymes"/>
    <property type="match status" value="1"/>
</dbReference>
<protein>
    <submittedName>
        <fullName evidence="3">Acyltransferase</fullName>
    </submittedName>
</protein>
<accession>A0A414W053</accession>
<dbReference type="RefSeq" id="WP_118235921.1">
    <property type="nucleotide sequence ID" value="NZ_JAQDEF010000006.1"/>
</dbReference>
<dbReference type="EMBL" id="QRJH01000006">
    <property type="protein sequence ID" value="RHH17421.1"/>
    <property type="molecule type" value="Genomic_DNA"/>
</dbReference>
<dbReference type="AlphaFoldDB" id="A0A414W053"/>
<sequence>MTIGYVLNKIKCKFLRKKGPETCEIINHYFKKKGVKIGYNCRLYSDIVTSESYLITIGDNVTISNDVQLITHDNSVIKIIDNATDVFGEIVIGNNCFIGARSIILPGVTIGNNCIIGAGSVVAKSIPDGSIVAGNPARIISTIDLYQVKIKDNCFNIAGLNTMEKKRILMTNKNKFVSK</sequence>
<comment type="caution">
    <text evidence="3">The sequence shown here is derived from an EMBL/GenBank/DDBJ whole genome shotgun (WGS) entry which is preliminary data.</text>
</comment>
<dbReference type="Proteomes" id="UP000284024">
    <property type="component" value="Unassembled WGS sequence"/>
</dbReference>